<feature type="transmembrane region" description="Helical" evidence="1">
    <location>
        <begin position="141"/>
        <end position="158"/>
    </location>
</feature>
<sequence>MSNAILDTILSSAVRTGSGIVKDIVSAQLGPTIGGLAGTVVDTIAESLGVDPVVIPTLPADRIDAAVMAAEDNPEILRLYVEQQRLTNELFKAEMDKSEALWTWAWRPAWMWFLMLAWFYALLAAPIVSGMTGVAFSIPDLSVLVSLTITFLALYMGGHTVKDIWGKK</sequence>
<reference evidence="3" key="2">
    <citation type="submission" date="2019-06" db="EMBL/GenBank/DDBJ databases">
        <authorList>
            <person name="Hu M."/>
        </authorList>
    </citation>
    <scope>NUCLEOTIDE SEQUENCE</scope>
    <source>
        <strain evidence="3">08RB2639</strain>
    </source>
</reference>
<dbReference type="EMBL" id="JACIEX010000001">
    <property type="protein sequence ID" value="MBB4092380.1"/>
    <property type="molecule type" value="Genomic_DNA"/>
</dbReference>
<evidence type="ECO:0000313" key="5">
    <source>
        <dbReference type="Proteomes" id="UP000553980"/>
    </source>
</evidence>
<evidence type="ECO:0000313" key="4">
    <source>
        <dbReference type="Proteomes" id="UP000313390"/>
    </source>
</evidence>
<proteinExistence type="predicted"/>
<evidence type="ECO:0000256" key="1">
    <source>
        <dbReference type="SAM" id="Phobius"/>
    </source>
</evidence>
<evidence type="ECO:0000313" key="3">
    <source>
        <dbReference type="EMBL" id="TNV15200.1"/>
    </source>
</evidence>
<dbReference type="Proteomes" id="UP000553980">
    <property type="component" value="Unassembled WGS sequence"/>
</dbReference>
<dbReference type="EMBL" id="VEWK01000001">
    <property type="protein sequence ID" value="TNV15200.1"/>
    <property type="molecule type" value="Genomic_DNA"/>
</dbReference>
<evidence type="ECO:0008006" key="6">
    <source>
        <dbReference type="Google" id="ProtNLM"/>
    </source>
</evidence>
<keyword evidence="5" id="KW-1185">Reference proteome</keyword>
<keyword evidence="1" id="KW-0472">Membrane</keyword>
<name>A0A5C5CUS9_9HYPH</name>
<comment type="caution">
    <text evidence="3">The sequence shown here is derived from an EMBL/GenBank/DDBJ whole genome shotgun (WGS) entry which is preliminary data.</text>
</comment>
<accession>A0A5C5CUS9</accession>
<organism evidence="3 4">
    <name type="scientific">Brucella pecoris</name>
    <dbReference type="NCBI Taxonomy" id="867683"/>
    <lineage>
        <taxon>Bacteria</taxon>
        <taxon>Pseudomonadati</taxon>
        <taxon>Pseudomonadota</taxon>
        <taxon>Alphaproteobacteria</taxon>
        <taxon>Hyphomicrobiales</taxon>
        <taxon>Brucellaceae</taxon>
        <taxon>Brucella/Ochrobactrum group</taxon>
        <taxon>Brucella</taxon>
    </lineage>
</organism>
<reference evidence="3 4" key="1">
    <citation type="journal article" date="2011" name="Int. J. Syst. Evol. Microbiol.">
        <title>Ochrobactrum pecoris sp. nov., isolated from farm animals.</title>
        <authorList>
            <person name="Kampfer P."/>
            <person name="Huber B."/>
            <person name="Busse H.J."/>
            <person name="Scholz H.C."/>
            <person name="Tomaso H."/>
            <person name="Hotzel H."/>
            <person name="Melzer F."/>
        </authorList>
    </citation>
    <scope>NUCLEOTIDE SEQUENCE [LARGE SCALE GENOMIC DNA]</scope>
    <source>
        <strain evidence="3 4">08RB2639</strain>
    </source>
</reference>
<dbReference type="AlphaFoldDB" id="A0A5C5CUS9"/>
<keyword evidence="1" id="KW-0812">Transmembrane</keyword>
<evidence type="ECO:0000313" key="2">
    <source>
        <dbReference type="EMBL" id="MBB4092380.1"/>
    </source>
</evidence>
<feature type="transmembrane region" description="Helical" evidence="1">
    <location>
        <begin position="109"/>
        <end position="129"/>
    </location>
</feature>
<gene>
    <name evidence="3" type="ORF">FIB18_00095</name>
    <name evidence="2" type="ORF">GGQ79_000853</name>
</gene>
<protein>
    <recommendedName>
        <fullName evidence="6">Holin of 3TMs, for gene-transfer release</fullName>
    </recommendedName>
</protein>
<keyword evidence="1" id="KW-1133">Transmembrane helix</keyword>
<reference evidence="2 5" key="3">
    <citation type="submission" date="2020-08" db="EMBL/GenBank/DDBJ databases">
        <title>Genomic Encyclopedia of Type Strains, Phase IV (KMG-IV): sequencing the most valuable type-strain genomes for metagenomic binning, comparative biology and taxonomic classification.</title>
        <authorList>
            <person name="Goeker M."/>
        </authorList>
    </citation>
    <scope>NUCLEOTIDE SEQUENCE [LARGE SCALE GENOMIC DNA]</scope>
    <source>
        <strain evidence="2 5">DSM 23868</strain>
    </source>
</reference>
<dbReference type="Proteomes" id="UP000313390">
    <property type="component" value="Unassembled WGS sequence"/>
</dbReference>
<dbReference type="RefSeq" id="WP_140018840.1">
    <property type="nucleotide sequence ID" value="NZ_JACIEX010000001.1"/>
</dbReference>
<dbReference type="OrthoDB" id="7840363at2"/>